<keyword evidence="6" id="KW-1185">Reference proteome</keyword>
<evidence type="ECO:0000256" key="3">
    <source>
        <dbReference type="ARBA" id="ARBA00022691"/>
    </source>
</evidence>
<dbReference type="AlphaFoldDB" id="A0A1X2G589"/>
<evidence type="ECO:0000256" key="1">
    <source>
        <dbReference type="ARBA" id="ARBA00022603"/>
    </source>
</evidence>
<evidence type="ECO:0000313" key="5">
    <source>
        <dbReference type="EMBL" id="ORX45461.1"/>
    </source>
</evidence>
<dbReference type="InterPro" id="IPR029063">
    <property type="entry name" value="SAM-dependent_MTases_sf"/>
</dbReference>
<keyword evidence="3" id="KW-0949">S-adenosyl-L-methionine</keyword>
<name>A0A1X2G589_9FUNG</name>
<dbReference type="InterPro" id="IPR019410">
    <property type="entry name" value="Methyltransf_16"/>
</dbReference>
<gene>
    <name evidence="5" type="ORF">DM01DRAFT_307571</name>
</gene>
<dbReference type="SUPFAM" id="SSF53335">
    <property type="entry name" value="S-adenosyl-L-methionine-dependent methyltransferases"/>
    <property type="match status" value="1"/>
</dbReference>
<protein>
    <submittedName>
        <fullName evidence="5">Uncharacterized protein</fullName>
    </submittedName>
</protein>
<dbReference type="EMBL" id="MCGT01000042">
    <property type="protein sequence ID" value="ORX45461.1"/>
    <property type="molecule type" value="Genomic_DNA"/>
</dbReference>
<keyword evidence="2" id="KW-0808">Transferase</keyword>
<dbReference type="STRING" id="101127.A0A1X2G589"/>
<comment type="similarity">
    <text evidence="4">Belongs to the methyltransferase superfamily. METTL23 family.</text>
</comment>
<sequence length="266" mass="30171">MSSNSRIRCSRVEYHDQDGNGMTVLVEQVMNASYGNYVWPSSLVLSNYVWHHRKRFSDKTLLEVGAGTCLSSLALAKSQPPSHAHLIMSDLAPILPVVKGCLSLNKMDWSDHPVATSRHWVQELPWGDLDAVSAVTRDVEQLWQTKIDFILGSDTFYHPPDFEKLLMTISIVIQRHNPQCRFITAYQERSSKRSLQYLLDKWSLCCKQIPIDDMWFDDSLFFPDDDSTDQDAPADGGQIPSRLTTSYSSLSSVFLLEISAKPDQRA</sequence>
<dbReference type="PANTHER" id="PTHR14614">
    <property type="entry name" value="HEPATOCELLULAR CARCINOMA-ASSOCIATED ANTIGEN"/>
    <property type="match status" value="1"/>
</dbReference>
<accession>A0A1X2G589</accession>
<dbReference type="GO" id="GO:0005737">
    <property type="term" value="C:cytoplasm"/>
    <property type="evidence" value="ECO:0007669"/>
    <property type="project" value="TreeGrafter"/>
</dbReference>
<dbReference type="GO" id="GO:0008168">
    <property type="term" value="F:methyltransferase activity"/>
    <property type="evidence" value="ECO:0007669"/>
    <property type="project" value="UniProtKB-KW"/>
</dbReference>
<proteinExistence type="inferred from homology"/>
<dbReference type="Gene3D" id="3.40.50.150">
    <property type="entry name" value="Vaccinia Virus protein VP39"/>
    <property type="match status" value="1"/>
</dbReference>
<dbReference type="Pfam" id="PF10294">
    <property type="entry name" value="Methyltransf_16"/>
    <property type="match status" value="1"/>
</dbReference>
<reference evidence="5 6" key="1">
    <citation type="submission" date="2016-07" db="EMBL/GenBank/DDBJ databases">
        <title>Pervasive Adenine N6-methylation of Active Genes in Fungi.</title>
        <authorList>
            <consortium name="DOE Joint Genome Institute"/>
            <person name="Mondo S.J."/>
            <person name="Dannebaum R.O."/>
            <person name="Kuo R.C."/>
            <person name="Labutti K."/>
            <person name="Haridas S."/>
            <person name="Kuo A."/>
            <person name="Salamov A."/>
            <person name="Ahrendt S.R."/>
            <person name="Lipzen A."/>
            <person name="Sullivan W."/>
            <person name="Andreopoulos W.B."/>
            <person name="Clum A."/>
            <person name="Lindquist E."/>
            <person name="Daum C."/>
            <person name="Ramamoorthy G.K."/>
            <person name="Gryganskyi A."/>
            <person name="Culley D."/>
            <person name="Magnuson J.K."/>
            <person name="James T.Y."/>
            <person name="O'Malley M.A."/>
            <person name="Stajich J.E."/>
            <person name="Spatafora J.W."/>
            <person name="Visel A."/>
            <person name="Grigoriev I.V."/>
        </authorList>
    </citation>
    <scope>NUCLEOTIDE SEQUENCE [LARGE SCALE GENOMIC DNA]</scope>
    <source>
        <strain evidence="5 6">NRRL 3301</strain>
    </source>
</reference>
<dbReference type="PANTHER" id="PTHR14614:SF164">
    <property type="entry name" value="HISTONE-ARGININE METHYLTRANSFERASE METTL23"/>
    <property type="match status" value="1"/>
</dbReference>
<evidence type="ECO:0000313" key="6">
    <source>
        <dbReference type="Proteomes" id="UP000242146"/>
    </source>
</evidence>
<dbReference type="Proteomes" id="UP000242146">
    <property type="component" value="Unassembled WGS sequence"/>
</dbReference>
<dbReference type="GO" id="GO:0032259">
    <property type="term" value="P:methylation"/>
    <property type="evidence" value="ECO:0007669"/>
    <property type="project" value="UniProtKB-KW"/>
</dbReference>
<evidence type="ECO:0000256" key="2">
    <source>
        <dbReference type="ARBA" id="ARBA00022679"/>
    </source>
</evidence>
<keyword evidence="1" id="KW-0489">Methyltransferase</keyword>
<dbReference type="GO" id="GO:0005634">
    <property type="term" value="C:nucleus"/>
    <property type="evidence" value="ECO:0007669"/>
    <property type="project" value="TreeGrafter"/>
</dbReference>
<dbReference type="OrthoDB" id="407325at2759"/>
<comment type="caution">
    <text evidence="5">The sequence shown here is derived from an EMBL/GenBank/DDBJ whole genome shotgun (WGS) entry which is preliminary data.</text>
</comment>
<evidence type="ECO:0000256" key="4">
    <source>
        <dbReference type="ARBA" id="ARBA00043988"/>
    </source>
</evidence>
<organism evidence="5 6">
    <name type="scientific">Hesseltinella vesiculosa</name>
    <dbReference type="NCBI Taxonomy" id="101127"/>
    <lineage>
        <taxon>Eukaryota</taxon>
        <taxon>Fungi</taxon>
        <taxon>Fungi incertae sedis</taxon>
        <taxon>Mucoromycota</taxon>
        <taxon>Mucoromycotina</taxon>
        <taxon>Mucoromycetes</taxon>
        <taxon>Mucorales</taxon>
        <taxon>Cunninghamellaceae</taxon>
        <taxon>Hesseltinella</taxon>
    </lineage>
</organism>